<dbReference type="Pfam" id="PF15239">
    <property type="entry name" value="CFAP96-like"/>
    <property type="match status" value="1"/>
</dbReference>
<evidence type="ECO:0000256" key="5">
    <source>
        <dbReference type="ARBA" id="ARBA00035693"/>
    </source>
</evidence>
<evidence type="ECO:0000313" key="7">
    <source>
        <dbReference type="Proteomes" id="UP001497392"/>
    </source>
</evidence>
<evidence type="ECO:0000256" key="1">
    <source>
        <dbReference type="ARBA" id="ARBA00004300"/>
    </source>
</evidence>
<dbReference type="PANTHER" id="PTHR31144">
    <property type="entry name" value="UPF0602 PROTEIN C4ORF47"/>
    <property type="match status" value="1"/>
</dbReference>
<dbReference type="PANTHER" id="PTHR31144:SF1">
    <property type="entry name" value="UPF0602 PROTEIN C4ORF47"/>
    <property type="match status" value="1"/>
</dbReference>
<reference evidence="6 7" key="1">
    <citation type="submission" date="2024-06" db="EMBL/GenBank/DDBJ databases">
        <authorList>
            <person name="Kraege A."/>
            <person name="Thomma B."/>
        </authorList>
    </citation>
    <scope>NUCLEOTIDE SEQUENCE [LARGE SCALE GENOMIC DNA]</scope>
</reference>
<evidence type="ECO:0000256" key="3">
    <source>
        <dbReference type="ARBA" id="ARBA00023212"/>
    </source>
</evidence>
<keyword evidence="7" id="KW-1185">Reference proteome</keyword>
<keyword evidence="3" id="KW-0206">Cytoskeleton</keyword>
<dbReference type="InterPro" id="IPR029358">
    <property type="entry name" value="CFAP96"/>
</dbReference>
<comment type="subcellular location">
    <subcellularLocation>
        <location evidence="1">Cytoplasm</location>
        <location evidence="1">Cytoskeleton</location>
        <location evidence="1">Microtubule organizing center</location>
        <location evidence="1">Centrosome</location>
    </subcellularLocation>
</comment>
<gene>
    <name evidence="6" type="primary">g9046</name>
    <name evidence="6" type="ORF">VP750_LOCUS8114</name>
</gene>
<name>A0ABP1G865_9CHLO</name>
<keyword evidence="2" id="KW-0963">Cytoplasm</keyword>
<evidence type="ECO:0000256" key="4">
    <source>
        <dbReference type="ARBA" id="ARBA00035656"/>
    </source>
</evidence>
<sequence>MTSKYGFFAEEEYIPPFARQTTRRDAVEGVKGGSLRPFRPVSSHHTGKGTDATFSAFDYIISGSSSRSKAEAGPAAAERVRPFKPASPMKRATAPQAGELSGTISGRYAYILDGGQRRPKKGQIAAQHKNFLTRPSPQGGPGVPGATLSQLKHTSGVAGEYAYHANPYAVARHADARVGKDTASKPFKAACHSKYGGEFGRIQYEALGTAPKAQAAKLLRPFKPDFAGRTRAFSPQPAYMACPDIKPSHFVESKGHTAKHSWRPSHASVTSATRSVVVMNLR</sequence>
<evidence type="ECO:0000313" key="6">
    <source>
        <dbReference type="EMBL" id="CAL5226208.1"/>
    </source>
</evidence>
<proteinExistence type="inferred from homology"/>
<evidence type="ECO:0000256" key="2">
    <source>
        <dbReference type="ARBA" id="ARBA00022490"/>
    </source>
</evidence>
<protein>
    <recommendedName>
        <fullName evidence="5">Cilia-and flagella-associated protein 96</fullName>
    </recommendedName>
</protein>
<dbReference type="Proteomes" id="UP001497392">
    <property type="component" value="Unassembled WGS sequence"/>
</dbReference>
<comment type="caution">
    <text evidence="6">The sequence shown here is derived from an EMBL/GenBank/DDBJ whole genome shotgun (WGS) entry which is preliminary data.</text>
</comment>
<comment type="similarity">
    <text evidence="4">Belongs to the CFAP96 family.</text>
</comment>
<dbReference type="EMBL" id="CAXHTA020000016">
    <property type="protein sequence ID" value="CAL5226208.1"/>
    <property type="molecule type" value="Genomic_DNA"/>
</dbReference>
<accession>A0ABP1G865</accession>
<organism evidence="6 7">
    <name type="scientific">Coccomyxa viridis</name>
    <dbReference type="NCBI Taxonomy" id="1274662"/>
    <lineage>
        <taxon>Eukaryota</taxon>
        <taxon>Viridiplantae</taxon>
        <taxon>Chlorophyta</taxon>
        <taxon>core chlorophytes</taxon>
        <taxon>Trebouxiophyceae</taxon>
        <taxon>Trebouxiophyceae incertae sedis</taxon>
        <taxon>Coccomyxaceae</taxon>
        <taxon>Coccomyxa</taxon>
    </lineage>
</organism>